<evidence type="ECO:0000256" key="1">
    <source>
        <dbReference type="SAM" id="Phobius"/>
    </source>
</evidence>
<reference evidence="3 4" key="1">
    <citation type="submission" date="2020-05" db="EMBL/GenBank/DDBJ databases">
        <title>Genome sequence of Kribbella sandramycini ATCC 39419.</title>
        <authorList>
            <person name="Maclea K.S."/>
            <person name="Fair J.L."/>
        </authorList>
    </citation>
    <scope>NUCLEOTIDE SEQUENCE [LARGE SCALE GENOMIC DNA]</scope>
    <source>
        <strain evidence="3 4">ATCC 39419</strain>
    </source>
</reference>
<dbReference type="EMBL" id="JABJRC010000001">
    <property type="protein sequence ID" value="NOL39590.1"/>
    <property type="molecule type" value="Genomic_DNA"/>
</dbReference>
<name>A0A7Y4NYX2_9ACTN</name>
<dbReference type="Proteomes" id="UP000534306">
    <property type="component" value="Unassembled WGS sequence"/>
</dbReference>
<organism evidence="3 4">
    <name type="scientific">Kribbella sandramycini</name>
    <dbReference type="NCBI Taxonomy" id="60450"/>
    <lineage>
        <taxon>Bacteria</taxon>
        <taxon>Bacillati</taxon>
        <taxon>Actinomycetota</taxon>
        <taxon>Actinomycetes</taxon>
        <taxon>Propionibacteriales</taxon>
        <taxon>Kribbellaceae</taxon>
        <taxon>Kribbella</taxon>
    </lineage>
</organism>
<comment type="caution">
    <text evidence="3">The sequence shown here is derived from an EMBL/GenBank/DDBJ whole genome shotgun (WGS) entry which is preliminary data.</text>
</comment>
<feature type="transmembrane region" description="Helical" evidence="1">
    <location>
        <begin position="165"/>
        <end position="185"/>
    </location>
</feature>
<proteinExistence type="predicted"/>
<sequence>MTATASTPASTVERTPDTRRLLGALVLSSPLWAAVSLAQVATRDGFDLTRHPLSMLATGSLAWLQITNFVVAGLLAVVGARGLARVVPSKWVPRLVTTYGVGYVLAGVFTLDPGGGFPVDHPETPTTLSWHAGLHLLAGSVAFIALMIVLISFGRFFLRHGRRGWAIAAFAGAAAVLVGDVASMAQVAAGSLVMAVGVLSAMLLLSVITAKLRSEI</sequence>
<feature type="transmembrane region" description="Helical" evidence="1">
    <location>
        <begin position="191"/>
        <end position="210"/>
    </location>
</feature>
<dbReference type="EMBL" id="JACHKF010000001">
    <property type="protein sequence ID" value="MBB6567815.1"/>
    <property type="molecule type" value="Genomic_DNA"/>
</dbReference>
<reference evidence="2 5" key="2">
    <citation type="submission" date="2020-08" db="EMBL/GenBank/DDBJ databases">
        <title>Sequencing the genomes of 1000 actinobacteria strains.</title>
        <authorList>
            <person name="Klenk H.-P."/>
        </authorList>
    </citation>
    <scope>NUCLEOTIDE SEQUENCE [LARGE SCALE GENOMIC DNA]</scope>
    <source>
        <strain evidence="2 5">DSM 15626</strain>
    </source>
</reference>
<dbReference type="InterPro" id="IPR009339">
    <property type="entry name" value="DUF998"/>
</dbReference>
<dbReference type="Proteomes" id="UP000553957">
    <property type="component" value="Unassembled WGS sequence"/>
</dbReference>
<keyword evidence="1" id="KW-0472">Membrane</keyword>
<keyword evidence="1" id="KW-1133">Transmembrane helix</keyword>
<keyword evidence="1" id="KW-0812">Transmembrane</keyword>
<accession>A0A7Y4NYX2</accession>
<protein>
    <submittedName>
        <fullName evidence="3">DUF998 domain-containing protein</fullName>
    </submittedName>
</protein>
<gene>
    <name evidence="2" type="ORF">HNR71_003452</name>
    <name evidence="3" type="ORF">HPO96_04960</name>
</gene>
<feature type="transmembrane region" description="Helical" evidence="1">
    <location>
        <begin position="61"/>
        <end position="84"/>
    </location>
</feature>
<evidence type="ECO:0000313" key="4">
    <source>
        <dbReference type="Proteomes" id="UP000534306"/>
    </source>
</evidence>
<dbReference type="AlphaFoldDB" id="A0A7Y4NYX2"/>
<feature type="transmembrane region" description="Helical" evidence="1">
    <location>
        <begin position="130"/>
        <end position="153"/>
    </location>
</feature>
<evidence type="ECO:0000313" key="5">
    <source>
        <dbReference type="Proteomes" id="UP000553957"/>
    </source>
</evidence>
<evidence type="ECO:0000313" key="3">
    <source>
        <dbReference type="EMBL" id="NOL39590.1"/>
    </source>
</evidence>
<keyword evidence="4" id="KW-1185">Reference proteome</keyword>
<feature type="transmembrane region" description="Helical" evidence="1">
    <location>
        <begin position="91"/>
        <end position="110"/>
    </location>
</feature>
<dbReference type="Pfam" id="PF06197">
    <property type="entry name" value="DUF998"/>
    <property type="match status" value="1"/>
</dbReference>
<dbReference type="RefSeq" id="WP_171671353.1">
    <property type="nucleotide sequence ID" value="NZ_BAAAGT010000003.1"/>
</dbReference>
<evidence type="ECO:0000313" key="2">
    <source>
        <dbReference type="EMBL" id="MBB6567815.1"/>
    </source>
</evidence>
<feature type="transmembrane region" description="Helical" evidence="1">
    <location>
        <begin position="21"/>
        <end position="41"/>
    </location>
</feature>